<reference evidence="2" key="1">
    <citation type="submission" date="2021-02" db="EMBL/GenBank/DDBJ databases">
        <authorList>
            <person name="Nowell W R."/>
        </authorList>
    </citation>
    <scope>NUCLEOTIDE SEQUENCE</scope>
</reference>
<feature type="non-terminal residue" evidence="2">
    <location>
        <position position="1"/>
    </location>
</feature>
<dbReference type="OrthoDB" id="4062651at2759"/>
<gene>
    <name evidence="2" type="ORF">BJG266_LOCUS49065</name>
    <name evidence="3" type="ORF">QVE165_LOCUS66144</name>
</gene>
<organism evidence="2 5">
    <name type="scientific">Adineta steineri</name>
    <dbReference type="NCBI Taxonomy" id="433720"/>
    <lineage>
        <taxon>Eukaryota</taxon>
        <taxon>Metazoa</taxon>
        <taxon>Spiralia</taxon>
        <taxon>Gnathifera</taxon>
        <taxon>Rotifera</taxon>
        <taxon>Eurotatoria</taxon>
        <taxon>Bdelloidea</taxon>
        <taxon>Adinetida</taxon>
        <taxon>Adinetidae</taxon>
        <taxon>Adineta</taxon>
    </lineage>
</organism>
<dbReference type="Gene3D" id="1.10.510.10">
    <property type="entry name" value="Transferase(Phosphotransferase) domain 1"/>
    <property type="match status" value="1"/>
</dbReference>
<dbReference type="Proteomes" id="UP000663877">
    <property type="component" value="Unassembled WGS sequence"/>
</dbReference>
<dbReference type="PROSITE" id="PS50011">
    <property type="entry name" value="PROTEIN_KINASE_DOM"/>
    <property type="match status" value="1"/>
</dbReference>
<comment type="caution">
    <text evidence="2">The sequence shown here is derived from an EMBL/GenBank/DDBJ whole genome shotgun (WGS) entry which is preliminary data.</text>
</comment>
<dbReference type="EMBL" id="CAJNOI010007051">
    <property type="protein sequence ID" value="CAF1584865.1"/>
    <property type="molecule type" value="Genomic_DNA"/>
</dbReference>
<dbReference type="InterPro" id="IPR001245">
    <property type="entry name" value="Ser-Thr/Tyr_kinase_cat_dom"/>
</dbReference>
<dbReference type="GO" id="GO:0004674">
    <property type="term" value="F:protein serine/threonine kinase activity"/>
    <property type="evidence" value="ECO:0007669"/>
    <property type="project" value="TreeGrafter"/>
</dbReference>
<dbReference type="Proteomes" id="UP000663832">
    <property type="component" value="Unassembled WGS sequence"/>
</dbReference>
<dbReference type="InterPro" id="IPR000719">
    <property type="entry name" value="Prot_kinase_dom"/>
</dbReference>
<evidence type="ECO:0000313" key="4">
    <source>
        <dbReference type="Proteomes" id="UP000663832"/>
    </source>
</evidence>
<evidence type="ECO:0000313" key="2">
    <source>
        <dbReference type="EMBL" id="CAF1584865.1"/>
    </source>
</evidence>
<proteinExistence type="predicted"/>
<dbReference type="GO" id="GO:0005524">
    <property type="term" value="F:ATP binding"/>
    <property type="evidence" value="ECO:0007669"/>
    <property type="project" value="InterPro"/>
</dbReference>
<protein>
    <recommendedName>
        <fullName evidence="1">Protein kinase domain-containing protein</fullName>
    </recommendedName>
</protein>
<dbReference type="AlphaFoldDB" id="A0A815ZNV5"/>
<sequence>DNILVNDDYVAKIGDMGLARVIDPNGQQTQLGCLPFMPPEFFHEQSEGHIKFDEKLDIYTYGLTLNQLFTETMHDFHLNRSTSRIVITKPSPVFYDEIIVKCLETDSKQRPTAIEIEKTLELYEEAFSETRFSDSYTRLSIKKKDKVFLEFYRKNKHHIQRFVTEYFPQQFIK</sequence>
<accession>A0A815ZNV5</accession>
<dbReference type="SUPFAM" id="SSF56112">
    <property type="entry name" value="Protein kinase-like (PK-like)"/>
    <property type="match status" value="1"/>
</dbReference>
<evidence type="ECO:0000259" key="1">
    <source>
        <dbReference type="PROSITE" id="PS50011"/>
    </source>
</evidence>
<dbReference type="PANTHER" id="PTHR44329:SF214">
    <property type="entry name" value="PROTEIN KINASE DOMAIN-CONTAINING PROTEIN"/>
    <property type="match status" value="1"/>
</dbReference>
<name>A0A815ZNV5_9BILA</name>
<dbReference type="EMBL" id="CAJNOM010007480">
    <property type="protein sequence ID" value="CAF1675694.1"/>
    <property type="molecule type" value="Genomic_DNA"/>
</dbReference>
<dbReference type="InterPro" id="IPR051681">
    <property type="entry name" value="Ser/Thr_Kinases-Pseudokinases"/>
</dbReference>
<evidence type="ECO:0000313" key="3">
    <source>
        <dbReference type="EMBL" id="CAF1675694.1"/>
    </source>
</evidence>
<dbReference type="PANTHER" id="PTHR44329">
    <property type="entry name" value="SERINE/THREONINE-PROTEIN KINASE TNNI3K-RELATED"/>
    <property type="match status" value="1"/>
</dbReference>
<keyword evidence="4" id="KW-1185">Reference proteome</keyword>
<feature type="domain" description="Protein kinase" evidence="1">
    <location>
        <begin position="1"/>
        <end position="127"/>
    </location>
</feature>
<dbReference type="InterPro" id="IPR011009">
    <property type="entry name" value="Kinase-like_dom_sf"/>
</dbReference>
<dbReference type="Pfam" id="PF07714">
    <property type="entry name" value="PK_Tyr_Ser-Thr"/>
    <property type="match status" value="1"/>
</dbReference>
<evidence type="ECO:0000313" key="5">
    <source>
        <dbReference type="Proteomes" id="UP000663877"/>
    </source>
</evidence>